<evidence type="ECO:0000256" key="13">
    <source>
        <dbReference type="ARBA" id="ARBA00045103"/>
    </source>
</evidence>
<dbReference type="GO" id="GO:0102704">
    <property type="term" value="F:GDP-Man:Man(2)GlcNAc(2)-PP-Dol alpha-1,6-mannosyltransferase activity"/>
    <property type="evidence" value="ECO:0007669"/>
    <property type="project" value="UniProtKB-EC"/>
</dbReference>
<dbReference type="SUPFAM" id="SSF53756">
    <property type="entry name" value="UDP-Glycosyltransferase/glycogen phosphorylase"/>
    <property type="match status" value="1"/>
</dbReference>
<evidence type="ECO:0000256" key="1">
    <source>
        <dbReference type="ARBA" id="ARBA00004586"/>
    </source>
</evidence>
<keyword evidence="5" id="KW-0808">Transferase</keyword>
<dbReference type="PANTHER" id="PTHR45918:SF1">
    <property type="entry name" value="ALPHA-1,3_1,6-MANNOSYLTRANSFERASE ALG2"/>
    <property type="match status" value="1"/>
</dbReference>
<evidence type="ECO:0000256" key="3">
    <source>
        <dbReference type="ARBA" id="ARBA00011969"/>
    </source>
</evidence>
<dbReference type="GO" id="GO:0004378">
    <property type="term" value="F:GDP-Man:Man(1)GlcNAc(2)-PP-Dol alpha-1,3-mannosyltransferase activity"/>
    <property type="evidence" value="ECO:0007669"/>
    <property type="project" value="UniProtKB-EC"/>
</dbReference>
<comment type="caution">
    <text evidence="17">The sequence shown here is derived from an EMBL/GenBank/DDBJ whole genome shotgun (WGS) entry which is preliminary data.</text>
</comment>
<dbReference type="Pfam" id="PF13439">
    <property type="entry name" value="Glyco_transf_4"/>
    <property type="match status" value="1"/>
</dbReference>
<evidence type="ECO:0000256" key="2">
    <source>
        <dbReference type="ARBA" id="ARBA00004922"/>
    </source>
</evidence>
<dbReference type="InterPro" id="IPR001296">
    <property type="entry name" value="Glyco_trans_1"/>
</dbReference>
<evidence type="ECO:0000256" key="11">
    <source>
        <dbReference type="ARBA" id="ARBA00032333"/>
    </source>
</evidence>
<dbReference type="InterPro" id="IPR028098">
    <property type="entry name" value="Glyco_trans_4-like_N"/>
</dbReference>
<evidence type="ECO:0000256" key="12">
    <source>
        <dbReference type="ARBA" id="ARBA00032874"/>
    </source>
</evidence>
<comment type="catalytic activity">
    <reaction evidence="14">
        <text>an alpha-D-Man-(1-&gt;3)-beta-D-Man-(1-&gt;4)-beta-D-GlcNAc-(1-&gt;4)-alpha-D-GlcNAc-diphospho-di-trans,poly-cis-dolichol + GDP-alpha-D-mannose = an alpha-D-Man-(1-&gt;3)-[alpha-D-Man-(1-&gt;6)]-beta-D-Man-(1-&gt;4)-beta-D-GlcNAc-(1-&gt;4)-alpha-D-GlcNAc-diphospho-di-trans,poly-cis-dolichol + GDP + H(+)</text>
        <dbReference type="Rhea" id="RHEA:29519"/>
        <dbReference type="Rhea" id="RHEA-COMP:19513"/>
        <dbReference type="Rhea" id="RHEA-COMP:19515"/>
        <dbReference type="ChEBI" id="CHEBI:15378"/>
        <dbReference type="ChEBI" id="CHEBI:57527"/>
        <dbReference type="ChEBI" id="CHEBI:58189"/>
        <dbReference type="ChEBI" id="CHEBI:132510"/>
        <dbReference type="ChEBI" id="CHEBI:132511"/>
        <dbReference type="EC" id="2.4.1.257"/>
    </reaction>
    <physiologicalReaction direction="left-to-right" evidence="14">
        <dbReference type="Rhea" id="RHEA:29520"/>
    </physiologicalReaction>
</comment>
<dbReference type="PANTHER" id="PTHR45918">
    <property type="entry name" value="ALPHA-1,3/1,6-MANNOSYLTRANSFERASE ALG2"/>
    <property type="match status" value="1"/>
</dbReference>
<name>A0A1F4NPH4_UNCK3</name>
<reference evidence="17 18" key="1">
    <citation type="journal article" date="2016" name="Nat. Commun.">
        <title>Thousands of microbial genomes shed light on interconnected biogeochemical processes in an aquifer system.</title>
        <authorList>
            <person name="Anantharaman K."/>
            <person name="Brown C.T."/>
            <person name="Hug L.A."/>
            <person name="Sharon I."/>
            <person name="Castelle C.J."/>
            <person name="Probst A.J."/>
            <person name="Thomas B.C."/>
            <person name="Singh A."/>
            <person name="Wilkins M.J."/>
            <person name="Karaoz U."/>
            <person name="Brodie E.L."/>
            <person name="Williams K.H."/>
            <person name="Hubbard S.S."/>
            <person name="Banfield J.F."/>
        </authorList>
    </citation>
    <scope>NUCLEOTIDE SEQUENCE [LARGE SCALE GENOMIC DNA]</scope>
</reference>
<evidence type="ECO:0000256" key="9">
    <source>
        <dbReference type="ARBA" id="ARBA00023136"/>
    </source>
</evidence>
<proteinExistence type="predicted"/>
<dbReference type="EC" id="2.4.1.257" evidence="3"/>
<comment type="catalytic activity">
    <reaction evidence="13">
        <text>a beta-D-Man-(1-&gt;4)-beta-D-GlcNAc-(1-&gt;4)-alpha-D-GlcNAc-diphospho-di-trans,poly-cis-dolichol + GDP-alpha-D-mannose = an alpha-D-Man-(1-&gt;3)-beta-D-Man-(1-&gt;4)-beta-D-GlcNAc-(1-&gt;4)-alpha-D-GlcNAc-diphospho-di-trans,poly-cis-dolichol + GDP + H(+)</text>
        <dbReference type="Rhea" id="RHEA:29515"/>
        <dbReference type="Rhea" id="RHEA-COMP:19511"/>
        <dbReference type="Rhea" id="RHEA-COMP:19513"/>
        <dbReference type="ChEBI" id="CHEBI:15378"/>
        <dbReference type="ChEBI" id="CHEBI:57527"/>
        <dbReference type="ChEBI" id="CHEBI:58189"/>
        <dbReference type="ChEBI" id="CHEBI:58472"/>
        <dbReference type="ChEBI" id="CHEBI:132510"/>
        <dbReference type="EC" id="2.4.1.132"/>
    </reaction>
    <physiologicalReaction direction="left-to-right" evidence="13">
        <dbReference type="Rhea" id="RHEA:29516"/>
    </physiologicalReaction>
</comment>
<feature type="domain" description="Glycosyltransferase subfamily 4-like N-terminal" evidence="16">
    <location>
        <begin position="19"/>
        <end position="192"/>
    </location>
</feature>
<organism evidence="17 18">
    <name type="scientific">candidate division Kazan bacterium RIFCSPLOWO2_01_FULL_45_19</name>
    <dbReference type="NCBI Taxonomy" id="1798538"/>
    <lineage>
        <taxon>Bacteria</taxon>
        <taxon>Bacteria division Kazan-3B-28</taxon>
    </lineage>
</organism>
<dbReference type="Pfam" id="PF00534">
    <property type="entry name" value="Glycos_transf_1"/>
    <property type="match status" value="1"/>
</dbReference>
<comment type="subcellular location">
    <subcellularLocation>
        <location evidence="1">Endoplasmic reticulum membrane</location>
    </subcellularLocation>
</comment>
<dbReference type="EMBL" id="METD01000001">
    <property type="protein sequence ID" value="OGB73354.1"/>
    <property type="molecule type" value="Genomic_DNA"/>
</dbReference>
<dbReference type="EC" id="2.4.1.132" evidence="4"/>
<evidence type="ECO:0000256" key="14">
    <source>
        <dbReference type="ARBA" id="ARBA00045104"/>
    </source>
</evidence>
<dbReference type="AlphaFoldDB" id="A0A1F4NPH4"/>
<evidence type="ECO:0000256" key="4">
    <source>
        <dbReference type="ARBA" id="ARBA00012649"/>
    </source>
</evidence>
<dbReference type="Gene3D" id="3.40.50.2000">
    <property type="entry name" value="Glycogen Phosphorylase B"/>
    <property type="match status" value="2"/>
</dbReference>
<evidence type="ECO:0000259" key="16">
    <source>
        <dbReference type="Pfam" id="PF13439"/>
    </source>
</evidence>
<keyword evidence="6" id="KW-0812">Transmembrane</keyword>
<protein>
    <recommendedName>
        <fullName evidence="10">GDP-Man:Man(1)GlcNAc(2)-PP-Dol alpha-1,3-mannosyltransferase</fullName>
        <ecNumber evidence="4">2.4.1.132</ecNumber>
        <ecNumber evidence="3">2.4.1.257</ecNumber>
    </recommendedName>
    <alternativeName>
        <fullName evidence="12">GDP-Man:Man(1)GlcNAc(2)-PP-dolichol mannosyltransferase</fullName>
    </alternativeName>
    <alternativeName>
        <fullName evidence="11">GDP-Man:Man(2)GlcNAc(2)-PP-Dol alpha-1,6-mannosyltransferase</fullName>
    </alternativeName>
</protein>
<evidence type="ECO:0000313" key="17">
    <source>
        <dbReference type="EMBL" id="OGB73354.1"/>
    </source>
</evidence>
<evidence type="ECO:0000256" key="7">
    <source>
        <dbReference type="ARBA" id="ARBA00022824"/>
    </source>
</evidence>
<dbReference type="InterPro" id="IPR027054">
    <property type="entry name" value="ALG2"/>
</dbReference>
<keyword evidence="9" id="KW-0472">Membrane</keyword>
<keyword evidence="7" id="KW-0256">Endoplasmic reticulum</keyword>
<dbReference type="GO" id="GO:0012505">
    <property type="term" value="C:endomembrane system"/>
    <property type="evidence" value="ECO:0007669"/>
    <property type="project" value="TreeGrafter"/>
</dbReference>
<accession>A0A1F4NPH4</accession>
<feature type="domain" description="Glycosyl transferase family 1" evidence="15">
    <location>
        <begin position="196"/>
        <end position="334"/>
    </location>
</feature>
<sequence length="371" mass="42682">MTDKKPNIAIVHDFFHTFGGAERVTLAISDLYPEAPIYTLFYDKKLNPWFGHRQIITSYLQKWSWVPAKFLLPFYALAIESFDFDDFDVVISSSHSFAKNILTNPHTIHISYVHTPMRYVWDAWHIYLADKQMNRMVKAVVKGILSKIRIWDFLGASRVDQYVANSNYVADRIRKFYRRESIVIYPSVDTDKIQISHENKGHFIAIARLSQYKRLDLVVRVCNELELPLIVIGTGEMEVELKHMAGPTVTITGWISDEQKIDYIRTCRALIFPGEEDFGIVPVELQSAGKPVIAYGKGGCLETVIDGKTGLFFSEQTVASLKSAIQEFVEKETKFDPSIISEHAQKFSRQRFQSEIKTLVDRLVKQMKQTE</sequence>
<evidence type="ECO:0000256" key="10">
    <source>
        <dbReference type="ARBA" id="ARBA00032047"/>
    </source>
</evidence>
<evidence type="ECO:0000256" key="5">
    <source>
        <dbReference type="ARBA" id="ARBA00022679"/>
    </source>
</evidence>
<evidence type="ECO:0000259" key="15">
    <source>
        <dbReference type="Pfam" id="PF00534"/>
    </source>
</evidence>
<evidence type="ECO:0000256" key="6">
    <source>
        <dbReference type="ARBA" id="ARBA00022692"/>
    </source>
</evidence>
<keyword evidence="8" id="KW-1133">Transmembrane helix</keyword>
<gene>
    <name evidence="17" type="ORF">A3K51_00540</name>
</gene>
<comment type="pathway">
    <text evidence="2">Protein modification; protein glycosylation.</text>
</comment>
<evidence type="ECO:0000256" key="8">
    <source>
        <dbReference type="ARBA" id="ARBA00022989"/>
    </source>
</evidence>
<dbReference type="Proteomes" id="UP000178085">
    <property type="component" value="Unassembled WGS sequence"/>
</dbReference>
<evidence type="ECO:0000313" key="18">
    <source>
        <dbReference type="Proteomes" id="UP000178085"/>
    </source>
</evidence>